<protein>
    <submittedName>
        <fullName evidence="1">Uncharacterized protein</fullName>
    </submittedName>
</protein>
<sequence>MIIFNTLSFLFPVPLLYYTNFLTTCQENFRTLETY</sequence>
<evidence type="ECO:0000313" key="1">
    <source>
        <dbReference type="EMBL" id="DAD74046.1"/>
    </source>
</evidence>
<dbReference type="EMBL" id="BK014750">
    <property type="protein sequence ID" value="DAD74046.1"/>
    <property type="molecule type" value="Genomic_DNA"/>
</dbReference>
<accession>A0A8S5LVJ7</accession>
<reference evidence="1" key="1">
    <citation type="journal article" date="2021" name="Proc. Natl. Acad. Sci. U.S.A.">
        <title>A Catalog of Tens of Thousands of Viruses from Human Metagenomes Reveals Hidden Associations with Chronic Diseases.</title>
        <authorList>
            <person name="Tisza M.J."/>
            <person name="Buck C.B."/>
        </authorList>
    </citation>
    <scope>NUCLEOTIDE SEQUENCE</scope>
    <source>
        <strain evidence="1">CtkzC12</strain>
    </source>
</reference>
<organism evidence="1">
    <name type="scientific">Siphoviridae sp. ctkzC12</name>
    <dbReference type="NCBI Taxonomy" id="2826446"/>
    <lineage>
        <taxon>Viruses</taxon>
        <taxon>Duplodnaviria</taxon>
        <taxon>Heunggongvirae</taxon>
        <taxon>Uroviricota</taxon>
        <taxon>Caudoviricetes</taxon>
    </lineage>
</organism>
<proteinExistence type="predicted"/>
<name>A0A8S5LVJ7_9CAUD</name>